<organism evidence="1 3">
    <name type="scientific">Rotaria magnacalcarata</name>
    <dbReference type="NCBI Taxonomy" id="392030"/>
    <lineage>
        <taxon>Eukaryota</taxon>
        <taxon>Metazoa</taxon>
        <taxon>Spiralia</taxon>
        <taxon>Gnathifera</taxon>
        <taxon>Rotifera</taxon>
        <taxon>Eurotatoria</taxon>
        <taxon>Bdelloidea</taxon>
        <taxon>Philodinida</taxon>
        <taxon>Philodinidae</taxon>
        <taxon>Rotaria</taxon>
    </lineage>
</organism>
<protein>
    <submittedName>
        <fullName evidence="1">Uncharacterized protein</fullName>
    </submittedName>
</protein>
<name>A0A8S2VR82_9BILA</name>
<feature type="non-terminal residue" evidence="1">
    <location>
        <position position="57"/>
    </location>
</feature>
<evidence type="ECO:0000313" key="2">
    <source>
        <dbReference type="EMBL" id="CAF4736426.1"/>
    </source>
</evidence>
<evidence type="ECO:0000313" key="1">
    <source>
        <dbReference type="EMBL" id="CAF4397963.1"/>
    </source>
</evidence>
<reference evidence="1" key="1">
    <citation type="submission" date="2021-02" db="EMBL/GenBank/DDBJ databases">
        <authorList>
            <person name="Nowell W R."/>
        </authorList>
    </citation>
    <scope>NUCLEOTIDE SEQUENCE</scope>
</reference>
<dbReference type="Proteomes" id="UP000681720">
    <property type="component" value="Unassembled WGS sequence"/>
</dbReference>
<proteinExistence type="predicted"/>
<dbReference type="Proteomes" id="UP000681967">
    <property type="component" value="Unassembled WGS sequence"/>
</dbReference>
<dbReference type="EMBL" id="CAJOBH010055176">
    <property type="protein sequence ID" value="CAF4397963.1"/>
    <property type="molecule type" value="Genomic_DNA"/>
</dbReference>
<accession>A0A8S2VR82</accession>
<dbReference type="AlphaFoldDB" id="A0A8S2VR82"/>
<dbReference type="EMBL" id="CAJOBJ010134514">
    <property type="protein sequence ID" value="CAF4736426.1"/>
    <property type="molecule type" value="Genomic_DNA"/>
</dbReference>
<sequence>MSWMLDKIDKELKPSTANDECCIIFDAASTMKRQMSMDCSDSNYNDDPFLAAPMDDS</sequence>
<gene>
    <name evidence="1" type="ORF">BYL167_LOCUS31413</name>
    <name evidence="2" type="ORF">GIL414_LOCUS44513</name>
</gene>
<evidence type="ECO:0000313" key="3">
    <source>
        <dbReference type="Proteomes" id="UP000681967"/>
    </source>
</evidence>
<comment type="caution">
    <text evidence="1">The sequence shown here is derived from an EMBL/GenBank/DDBJ whole genome shotgun (WGS) entry which is preliminary data.</text>
</comment>